<accession>A0ABD4T8D8</accession>
<dbReference type="FunFam" id="3.30.360.10:FF:000002">
    <property type="entry name" value="Glyceraldehyde-3-phosphate dehydrogenase"/>
    <property type="match status" value="1"/>
</dbReference>
<feature type="binding site" evidence="7">
    <location>
        <position position="315"/>
    </location>
    <ligand>
        <name>NAD(+)</name>
        <dbReference type="ChEBI" id="CHEBI:57540"/>
    </ligand>
</feature>
<dbReference type="SUPFAM" id="SSF55347">
    <property type="entry name" value="Glyceraldehyde-3-phosphate dehydrogenase-like, C-terminal domain"/>
    <property type="match status" value="1"/>
</dbReference>
<dbReference type="SMART" id="SM00846">
    <property type="entry name" value="Gp_dh_N"/>
    <property type="match status" value="1"/>
</dbReference>
<evidence type="ECO:0000256" key="5">
    <source>
        <dbReference type="PIRSR" id="PIRSR000149-1"/>
    </source>
</evidence>
<dbReference type="RefSeq" id="WP_166277097.1">
    <property type="nucleotide sequence ID" value="NZ_JTHE03000104.1"/>
</dbReference>
<feature type="binding site" evidence="7">
    <location>
        <position position="79"/>
    </location>
    <ligand>
        <name>NAD(+)</name>
        <dbReference type="ChEBI" id="CHEBI:57540"/>
    </ligand>
</feature>
<organism evidence="12 13">
    <name type="scientific">Lyngbya confervoides BDU141951</name>
    <dbReference type="NCBI Taxonomy" id="1574623"/>
    <lineage>
        <taxon>Bacteria</taxon>
        <taxon>Bacillati</taxon>
        <taxon>Cyanobacteriota</taxon>
        <taxon>Cyanophyceae</taxon>
        <taxon>Oscillatoriophycideae</taxon>
        <taxon>Oscillatoriales</taxon>
        <taxon>Microcoleaceae</taxon>
        <taxon>Lyngbya</taxon>
    </lineage>
</organism>
<comment type="catalytic activity">
    <reaction evidence="3">
        <text>D-glyceraldehyde 3-phosphate + phosphate + NADP(+) = (2R)-3-phospho-glyceroyl phosphate + NADPH + H(+)</text>
        <dbReference type="Rhea" id="RHEA:10296"/>
        <dbReference type="ChEBI" id="CHEBI:15378"/>
        <dbReference type="ChEBI" id="CHEBI:43474"/>
        <dbReference type="ChEBI" id="CHEBI:57604"/>
        <dbReference type="ChEBI" id="CHEBI:57783"/>
        <dbReference type="ChEBI" id="CHEBI:58349"/>
        <dbReference type="ChEBI" id="CHEBI:59776"/>
        <dbReference type="EC" id="1.2.1.59"/>
    </reaction>
</comment>
<comment type="catalytic activity">
    <reaction evidence="4">
        <text>D-glyceraldehyde 3-phosphate + phosphate + NAD(+) = (2R)-3-phospho-glyceroyl phosphate + NADH + H(+)</text>
        <dbReference type="Rhea" id="RHEA:10300"/>
        <dbReference type="ChEBI" id="CHEBI:15378"/>
        <dbReference type="ChEBI" id="CHEBI:43474"/>
        <dbReference type="ChEBI" id="CHEBI:57540"/>
        <dbReference type="ChEBI" id="CHEBI:57604"/>
        <dbReference type="ChEBI" id="CHEBI:57945"/>
        <dbReference type="ChEBI" id="CHEBI:59776"/>
        <dbReference type="EC" id="1.2.1.59"/>
    </reaction>
</comment>
<keyword evidence="13" id="KW-1185">Reference proteome</keyword>
<dbReference type="Gene3D" id="3.30.360.10">
    <property type="entry name" value="Dihydrodipicolinate Reductase, domain 2"/>
    <property type="match status" value="1"/>
</dbReference>
<feature type="active site" description="Nucleophile" evidence="5">
    <location>
        <position position="152"/>
    </location>
</feature>
<evidence type="ECO:0000313" key="13">
    <source>
        <dbReference type="Proteomes" id="UP000031561"/>
    </source>
</evidence>
<protein>
    <recommendedName>
        <fullName evidence="10">Glyceraldehyde-3-phosphate dehydrogenase</fullName>
        <ecNumber evidence="10">1.2.1.-</ecNumber>
    </recommendedName>
</protein>
<dbReference type="InterPro" id="IPR020830">
    <property type="entry name" value="GlycerAld_3-P_DH_AS"/>
</dbReference>
<dbReference type="CDD" id="cd05214">
    <property type="entry name" value="GAPDH_I_N"/>
    <property type="match status" value="1"/>
</dbReference>
<dbReference type="AlphaFoldDB" id="A0ABD4T8D8"/>
<dbReference type="InterPro" id="IPR020828">
    <property type="entry name" value="GlycerAld_3-P_DH_NAD(P)-bd"/>
</dbReference>
<evidence type="ECO:0000256" key="3">
    <source>
        <dbReference type="ARBA" id="ARBA00048067"/>
    </source>
</evidence>
<dbReference type="NCBIfam" id="TIGR01534">
    <property type="entry name" value="GAPDH-I"/>
    <property type="match status" value="1"/>
</dbReference>
<dbReference type="SUPFAM" id="SSF51735">
    <property type="entry name" value="NAD(P)-binding Rossmann-fold domains"/>
    <property type="match status" value="1"/>
</dbReference>
<feature type="binding site" evidence="6">
    <location>
        <position position="233"/>
    </location>
    <ligand>
        <name>D-glyceraldehyde 3-phosphate</name>
        <dbReference type="ChEBI" id="CHEBI:59776"/>
    </ligand>
</feature>
<evidence type="ECO:0000256" key="2">
    <source>
        <dbReference type="ARBA" id="ARBA00023002"/>
    </source>
</evidence>
<feature type="binding site" evidence="6">
    <location>
        <position position="182"/>
    </location>
    <ligand>
        <name>D-glyceraldehyde 3-phosphate</name>
        <dbReference type="ChEBI" id="CHEBI:59776"/>
    </ligand>
</feature>
<evidence type="ECO:0000313" key="12">
    <source>
        <dbReference type="EMBL" id="MCM1984794.1"/>
    </source>
</evidence>
<evidence type="ECO:0000256" key="8">
    <source>
        <dbReference type="PIRSR" id="PIRSR000149-4"/>
    </source>
</evidence>
<evidence type="ECO:0000256" key="6">
    <source>
        <dbReference type="PIRSR" id="PIRSR000149-2"/>
    </source>
</evidence>
<feature type="site" description="Activates thiol group during catalysis" evidence="8">
    <location>
        <position position="179"/>
    </location>
</feature>
<keyword evidence="7" id="KW-0547">Nucleotide-binding</keyword>
<feature type="binding site" evidence="6">
    <location>
        <begin position="151"/>
        <end position="153"/>
    </location>
    <ligand>
        <name>D-glyceraldehyde 3-phosphate</name>
        <dbReference type="ChEBI" id="CHEBI:59776"/>
    </ligand>
</feature>
<dbReference type="PANTHER" id="PTHR43148">
    <property type="entry name" value="GLYCERALDEHYDE-3-PHOSPHATE DEHYDROGENASE 2"/>
    <property type="match status" value="1"/>
</dbReference>
<evidence type="ECO:0000256" key="4">
    <source>
        <dbReference type="ARBA" id="ARBA00048853"/>
    </source>
</evidence>
<dbReference type="Pfam" id="PF00044">
    <property type="entry name" value="Gp_dh_N"/>
    <property type="match status" value="1"/>
</dbReference>
<dbReference type="CDD" id="cd18126">
    <property type="entry name" value="GAPDH_I_C"/>
    <property type="match status" value="1"/>
</dbReference>
<keyword evidence="2 10" id="KW-0560">Oxidoreductase</keyword>
<dbReference type="PROSITE" id="PS00071">
    <property type="entry name" value="GAPDH"/>
    <property type="match status" value="1"/>
</dbReference>
<name>A0ABD4T8D8_9CYAN</name>
<feature type="binding site" evidence="7">
    <location>
        <begin position="11"/>
        <end position="12"/>
    </location>
    <ligand>
        <name>NAD(+)</name>
        <dbReference type="ChEBI" id="CHEBI:57540"/>
    </ligand>
</feature>
<comment type="caution">
    <text evidence="12">The sequence shown here is derived from an EMBL/GenBank/DDBJ whole genome shotgun (WGS) entry which is preliminary data.</text>
</comment>
<proteinExistence type="inferred from homology"/>
<gene>
    <name evidence="12" type="ORF">QQ91_0018390</name>
</gene>
<feature type="binding site" evidence="7">
    <location>
        <position position="121"/>
    </location>
    <ligand>
        <name>NAD(+)</name>
        <dbReference type="ChEBI" id="CHEBI:57540"/>
    </ligand>
</feature>
<dbReference type="PRINTS" id="PR00078">
    <property type="entry name" value="G3PDHDRGNASE"/>
</dbReference>
<feature type="binding site" evidence="7">
    <location>
        <position position="35"/>
    </location>
    <ligand>
        <name>NAD(+)</name>
        <dbReference type="ChEBI" id="CHEBI:57540"/>
    </ligand>
</feature>
<reference evidence="12 13" key="1">
    <citation type="journal article" date="2015" name="Genome Announc.">
        <title>Draft Genome Sequence of Filamentous Marine Cyanobacterium Lyngbya confervoides Strain BDU141951.</title>
        <authorList>
            <person name="Chandrababunaidu M.M."/>
            <person name="Sen D."/>
            <person name="Tripathy S."/>
        </authorList>
    </citation>
    <scope>NUCLEOTIDE SEQUENCE [LARGE SCALE GENOMIC DNA]</scope>
    <source>
        <strain evidence="12 13">BDU141951</strain>
    </source>
</reference>
<dbReference type="Proteomes" id="UP000031561">
    <property type="component" value="Unassembled WGS sequence"/>
</dbReference>
<evidence type="ECO:0000259" key="11">
    <source>
        <dbReference type="SMART" id="SM00846"/>
    </source>
</evidence>
<dbReference type="EMBL" id="JTHE03000104">
    <property type="protein sequence ID" value="MCM1984794.1"/>
    <property type="molecule type" value="Genomic_DNA"/>
</dbReference>
<dbReference type="NCBIfam" id="NF005641">
    <property type="entry name" value="PRK07403.1"/>
    <property type="match status" value="1"/>
</dbReference>
<evidence type="ECO:0000256" key="7">
    <source>
        <dbReference type="PIRSR" id="PIRSR000149-3"/>
    </source>
</evidence>
<sequence>MVRVAINGFGRIGRNFMRCWLLRENSNLEVVGINDTSDPKTNAHLLQYDSMLGKLDADIVAGQDTITANGHVVKCVSDRNPANLPWKEWDIDLVIESTGVFVTKEGASKHLEAGAKKVLITAPGKNGVPMYVYGVNHEAYDPSEAIISNASCTTNCLAPVVKVLHEQFGIIQGMMTTTHSYTGDQRILDASHRDLRRARAAAINIVPTSTGAAKAVGAVIPALQGKLNGIALRVPTPNVSVVDFVAQVEKPVIAEQVNEALKIAAEGNMKGIIHYSDIPLVSSDYRGHDASSIVDADLTLVMGSNMVKVVAWYDNEWGYSQRVLDLAELVAQKWS</sequence>
<dbReference type="InterPro" id="IPR020831">
    <property type="entry name" value="GlycerAld/Erythrose_P_DH"/>
</dbReference>
<feature type="binding site" evidence="6">
    <location>
        <begin position="210"/>
        <end position="211"/>
    </location>
    <ligand>
        <name>D-glyceraldehyde 3-phosphate</name>
        <dbReference type="ChEBI" id="CHEBI:59776"/>
    </ligand>
</feature>
<dbReference type="InterPro" id="IPR036291">
    <property type="entry name" value="NAD(P)-bd_dom_sf"/>
</dbReference>
<dbReference type="InterPro" id="IPR020829">
    <property type="entry name" value="GlycerAld_3-P_DH_cat"/>
</dbReference>
<dbReference type="FunFam" id="3.40.50.720:FF:000001">
    <property type="entry name" value="Glyceraldehyde-3-phosphate dehydrogenase"/>
    <property type="match status" value="1"/>
</dbReference>
<dbReference type="PIRSF" id="PIRSF000149">
    <property type="entry name" value="GAP_DH"/>
    <property type="match status" value="1"/>
</dbReference>
<dbReference type="Pfam" id="PF02800">
    <property type="entry name" value="Gp_dh_C"/>
    <property type="match status" value="1"/>
</dbReference>
<dbReference type="EC" id="1.2.1.-" evidence="10"/>
<feature type="domain" description="Glyceraldehyde 3-phosphate dehydrogenase NAD(P) binding" evidence="11">
    <location>
        <begin position="2"/>
        <end position="152"/>
    </location>
</feature>
<evidence type="ECO:0000256" key="10">
    <source>
        <dbReference type="RuleBase" id="RU361160"/>
    </source>
</evidence>
<evidence type="ECO:0000256" key="1">
    <source>
        <dbReference type="ARBA" id="ARBA00007406"/>
    </source>
</evidence>
<dbReference type="GO" id="GO:0043891">
    <property type="term" value="F:glyceraldehyde-3-phosphate dehydrogenase [NAD(P)+] (phosphorylating) activity"/>
    <property type="evidence" value="ECO:0007669"/>
    <property type="project" value="UniProtKB-EC"/>
</dbReference>
<keyword evidence="7" id="KW-0520">NAD</keyword>
<evidence type="ECO:0000256" key="9">
    <source>
        <dbReference type="RuleBase" id="RU000397"/>
    </source>
</evidence>
<comment type="similarity">
    <text evidence="1 9">Belongs to the glyceraldehyde-3-phosphate dehydrogenase family.</text>
</comment>
<dbReference type="InterPro" id="IPR006424">
    <property type="entry name" value="Glyceraldehyde-3-P_DH_1"/>
</dbReference>
<dbReference type="Gene3D" id="3.40.50.720">
    <property type="entry name" value="NAD(P)-binding Rossmann-like Domain"/>
    <property type="match status" value="1"/>
</dbReference>